<evidence type="ECO:0000256" key="6">
    <source>
        <dbReference type="PIRSR" id="PIRSR001430-2"/>
    </source>
</evidence>
<comment type="function">
    <text evidence="4">Formation of pseudouridine at positions 38, 39 and 40 in the anticodon stem and loop of transfer RNAs.</text>
</comment>
<dbReference type="InterPro" id="IPR020103">
    <property type="entry name" value="PsdUridine_synth_cat_dom_sf"/>
</dbReference>
<evidence type="ECO:0000259" key="8">
    <source>
        <dbReference type="Pfam" id="PF01416"/>
    </source>
</evidence>
<evidence type="ECO:0000256" key="5">
    <source>
        <dbReference type="PIRSR" id="PIRSR001430-1"/>
    </source>
</evidence>
<dbReference type="PANTHER" id="PTHR11142:SF0">
    <property type="entry name" value="TRNA PSEUDOURIDINE SYNTHASE-LIKE 1"/>
    <property type="match status" value="1"/>
</dbReference>
<gene>
    <name evidence="4" type="primary">truA</name>
    <name evidence="9" type="ORF">FM119_00475</name>
</gene>
<evidence type="ECO:0000256" key="3">
    <source>
        <dbReference type="ARBA" id="ARBA00023235"/>
    </source>
</evidence>
<accession>A0A1R4I918</accession>
<keyword evidence="10" id="KW-1185">Reference proteome</keyword>
<sequence>MTEPAASDPAPQRLRLDLAYDGTAFSGWAAQPGKRTVQGVLEAAVSRLSGDRFAPVRLVVAGRTDAGVHASGQVAQLDLPADHARALVRGRGRRGSGEPAEALHRALNGVLGRNSDVVVRSVVPAPEGFDARFSALWRRYRYRIADRGSARDPLQRHRTHWHGRALDDAALDGAARATVGLHDFLTFCKPREGATTIRTLQDFRWERDGDGVLVAELRADAFCHSMVRSLVGGVVAVGEGGRTLDELRDALAVPARRQFASAMPARGLDLVEVGYPDDDELRARAELTRARRTLSGPVHADPRR</sequence>
<dbReference type="Gene3D" id="3.30.70.660">
    <property type="entry name" value="Pseudouridine synthase I, catalytic domain, C-terminal subdomain"/>
    <property type="match status" value="1"/>
</dbReference>
<dbReference type="Gene3D" id="3.30.70.580">
    <property type="entry name" value="Pseudouridine synthase I, catalytic domain, N-terminal subdomain"/>
    <property type="match status" value="1"/>
</dbReference>
<keyword evidence="2 4" id="KW-0819">tRNA processing</keyword>
<feature type="domain" description="Pseudouridine synthase I TruA alpha/beta" evidence="8">
    <location>
        <begin position="174"/>
        <end position="276"/>
    </location>
</feature>
<comment type="catalytic activity">
    <reaction evidence="4 7">
        <text>uridine(38/39/40) in tRNA = pseudouridine(38/39/40) in tRNA</text>
        <dbReference type="Rhea" id="RHEA:22376"/>
        <dbReference type="Rhea" id="RHEA-COMP:10085"/>
        <dbReference type="Rhea" id="RHEA-COMP:10087"/>
        <dbReference type="ChEBI" id="CHEBI:65314"/>
        <dbReference type="ChEBI" id="CHEBI:65315"/>
        <dbReference type="EC" id="5.4.99.12"/>
    </reaction>
</comment>
<evidence type="ECO:0000256" key="1">
    <source>
        <dbReference type="ARBA" id="ARBA00009375"/>
    </source>
</evidence>
<dbReference type="Pfam" id="PF01416">
    <property type="entry name" value="PseudoU_synth_1"/>
    <property type="match status" value="2"/>
</dbReference>
<dbReference type="Proteomes" id="UP000196778">
    <property type="component" value="Unassembled WGS sequence"/>
</dbReference>
<comment type="caution">
    <text evidence="4">Lacks conserved residue(s) required for the propagation of feature annotation.</text>
</comment>
<proteinExistence type="inferred from homology"/>
<evidence type="ECO:0000256" key="2">
    <source>
        <dbReference type="ARBA" id="ARBA00022694"/>
    </source>
</evidence>
<organism evidence="9 10">
    <name type="scientific">Mycetocola reblochoni REB411</name>
    <dbReference type="NCBI Taxonomy" id="1255698"/>
    <lineage>
        <taxon>Bacteria</taxon>
        <taxon>Bacillati</taxon>
        <taxon>Actinomycetota</taxon>
        <taxon>Actinomycetes</taxon>
        <taxon>Micrococcales</taxon>
        <taxon>Microbacteriaceae</taxon>
        <taxon>Mycetocola</taxon>
    </lineage>
</organism>
<name>A0A1R4I918_9MICO</name>
<dbReference type="InterPro" id="IPR020095">
    <property type="entry name" value="PsdUridine_synth_TruA_C"/>
</dbReference>
<comment type="subunit">
    <text evidence="4">Homodimer.</text>
</comment>
<dbReference type="EC" id="5.4.99.12" evidence="4"/>
<dbReference type="GO" id="GO:0031119">
    <property type="term" value="P:tRNA pseudouridine synthesis"/>
    <property type="evidence" value="ECO:0007669"/>
    <property type="project" value="UniProtKB-UniRule"/>
</dbReference>
<dbReference type="InterPro" id="IPR001406">
    <property type="entry name" value="PsdUridine_synth_TruA"/>
</dbReference>
<dbReference type="GO" id="GO:0003723">
    <property type="term" value="F:RNA binding"/>
    <property type="evidence" value="ECO:0007669"/>
    <property type="project" value="InterPro"/>
</dbReference>
<comment type="similarity">
    <text evidence="1 4 7">Belongs to the tRNA pseudouridine synthase TruA family.</text>
</comment>
<dbReference type="OrthoDB" id="9811823at2"/>
<feature type="domain" description="Pseudouridine synthase I TruA alpha/beta" evidence="8">
    <location>
        <begin position="19"/>
        <end position="133"/>
    </location>
</feature>
<dbReference type="GO" id="GO:0160147">
    <property type="term" value="F:tRNA pseudouridine(38-40) synthase activity"/>
    <property type="evidence" value="ECO:0007669"/>
    <property type="project" value="UniProtKB-EC"/>
</dbReference>
<dbReference type="RefSeq" id="WP_087135732.1">
    <property type="nucleotide sequence ID" value="NZ_FUKR01000004.1"/>
</dbReference>
<dbReference type="InterPro" id="IPR020097">
    <property type="entry name" value="PsdUridine_synth_TruA_a/b_dom"/>
</dbReference>
<evidence type="ECO:0000256" key="7">
    <source>
        <dbReference type="RuleBase" id="RU003792"/>
    </source>
</evidence>
<feature type="binding site" evidence="4 6">
    <location>
        <position position="140"/>
    </location>
    <ligand>
        <name>substrate</name>
    </ligand>
</feature>
<dbReference type="CDD" id="cd02570">
    <property type="entry name" value="PseudoU_synth_EcTruA"/>
    <property type="match status" value="1"/>
</dbReference>
<feature type="active site" description="Nucleophile" evidence="4 5">
    <location>
        <position position="65"/>
    </location>
</feature>
<protein>
    <recommendedName>
        <fullName evidence="4">tRNA pseudouridine synthase A</fullName>
        <ecNumber evidence="4">5.4.99.12</ecNumber>
    </recommendedName>
    <alternativeName>
        <fullName evidence="4">tRNA pseudouridine(38-40) synthase</fullName>
    </alternativeName>
    <alternativeName>
        <fullName evidence="4">tRNA pseudouridylate synthase I</fullName>
    </alternativeName>
    <alternativeName>
        <fullName evidence="4">tRNA-uridine isomerase I</fullName>
    </alternativeName>
</protein>
<evidence type="ECO:0000313" key="10">
    <source>
        <dbReference type="Proteomes" id="UP000196778"/>
    </source>
</evidence>
<keyword evidence="9" id="KW-0456">Lyase</keyword>
<dbReference type="GO" id="GO:0016829">
    <property type="term" value="F:lyase activity"/>
    <property type="evidence" value="ECO:0007669"/>
    <property type="project" value="UniProtKB-KW"/>
</dbReference>
<dbReference type="PIRSF" id="PIRSF001430">
    <property type="entry name" value="tRNA_psdUrid_synth"/>
    <property type="match status" value="1"/>
</dbReference>
<reference evidence="10" key="1">
    <citation type="submission" date="2017-02" db="EMBL/GenBank/DDBJ databases">
        <authorList>
            <person name="Dridi B."/>
        </authorList>
    </citation>
    <scope>NUCLEOTIDE SEQUENCE [LARGE SCALE GENOMIC DNA]</scope>
    <source>
        <strain evidence="10">EB411</strain>
    </source>
</reference>
<dbReference type="AlphaFoldDB" id="A0A1R4I918"/>
<evidence type="ECO:0000313" key="9">
    <source>
        <dbReference type="EMBL" id="SJN16345.1"/>
    </source>
</evidence>
<evidence type="ECO:0000256" key="4">
    <source>
        <dbReference type="HAMAP-Rule" id="MF_00171"/>
    </source>
</evidence>
<dbReference type="PANTHER" id="PTHR11142">
    <property type="entry name" value="PSEUDOURIDYLATE SYNTHASE"/>
    <property type="match status" value="1"/>
</dbReference>
<dbReference type="InterPro" id="IPR020094">
    <property type="entry name" value="TruA/RsuA/RluB/E/F_N"/>
</dbReference>
<dbReference type="HAMAP" id="MF_00171">
    <property type="entry name" value="TruA"/>
    <property type="match status" value="1"/>
</dbReference>
<dbReference type="EMBL" id="FUKR01000004">
    <property type="protein sequence ID" value="SJN16345.1"/>
    <property type="molecule type" value="Genomic_DNA"/>
</dbReference>
<dbReference type="NCBIfam" id="TIGR00071">
    <property type="entry name" value="hisT_truA"/>
    <property type="match status" value="1"/>
</dbReference>
<dbReference type="SUPFAM" id="SSF55120">
    <property type="entry name" value="Pseudouridine synthase"/>
    <property type="match status" value="1"/>
</dbReference>
<keyword evidence="3 4" id="KW-0413">Isomerase</keyword>